<dbReference type="GO" id="GO:0020037">
    <property type="term" value="F:heme binding"/>
    <property type="evidence" value="ECO:0007669"/>
    <property type="project" value="InterPro"/>
</dbReference>
<dbReference type="RefSeq" id="WP_093635253.1">
    <property type="nucleotide sequence ID" value="NZ_FPBH01000009.1"/>
</dbReference>
<keyword evidence="2" id="KW-0560">Oxidoreductase</keyword>
<dbReference type="Gene3D" id="1.10.630.10">
    <property type="entry name" value="Cytochrome P450"/>
    <property type="match status" value="1"/>
</dbReference>
<keyword evidence="2" id="KW-0349">Heme</keyword>
<dbReference type="EMBL" id="FPBH01000009">
    <property type="protein sequence ID" value="SFU08904.1"/>
    <property type="molecule type" value="Genomic_DNA"/>
</dbReference>
<dbReference type="GO" id="GO:0005506">
    <property type="term" value="F:iron ion binding"/>
    <property type="evidence" value="ECO:0007669"/>
    <property type="project" value="InterPro"/>
</dbReference>
<dbReference type="InterPro" id="IPR001128">
    <property type="entry name" value="Cyt_P450"/>
</dbReference>
<keyword evidence="2" id="KW-0408">Iron</keyword>
<dbReference type="GO" id="GO:0004497">
    <property type="term" value="F:monooxygenase activity"/>
    <property type="evidence" value="ECO:0007669"/>
    <property type="project" value="UniProtKB-KW"/>
</dbReference>
<proteinExistence type="inferred from homology"/>
<organism evidence="3 4">
    <name type="scientific">Paraburkholderia aspalathi</name>
    <dbReference type="NCBI Taxonomy" id="1324617"/>
    <lineage>
        <taxon>Bacteria</taxon>
        <taxon>Pseudomonadati</taxon>
        <taxon>Pseudomonadota</taxon>
        <taxon>Betaproteobacteria</taxon>
        <taxon>Burkholderiales</taxon>
        <taxon>Burkholderiaceae</taxon>
        <taxon>Paraburkholderia</taxon>
    </lineage>
</organism>
<evidence type="ECO:0000256" key="1">
    <source>
        <dbReference type="ARBA" id="ARBA00010617"/>
    </source>
</evidence>
<name>A0A1I7DBB4_9BURK</name>
<dbReference type="SUPFAM" id="SSF48264">
    <property type="entry name" value="Cytochrome P450"/>
    <property type="match status" value="1"/>
</dbReference>
<dbReference type="Pfam" id="PF00067">
    <property type="entry name" value="p450"/>
    <property type="match status" value="1"/>
</dbReference>
<dbReference type="GO" id="GO:0016705">
    <property type="term" value="F:oxidoreductase activity, acting on paired donors, with incorporation or reduction of molecular oxygen"/>
    <property type="evidence" value="ECO:0007669"/>
    <property type="project" value="InterPro"/>
</dbReference>
<dbReference type="PRINTS" id="PR00385">
    <property type="entry name" value="P450"/>
</dbReference>
<evidence type="ECO:0000256" key="2">
    <source>
        <dbReference type="RuleBase" id="RU000461"/>
    </source>
</evidence>
<dbReference type="InterPro" id="IPR002397">
    <property type="entry name" value="Cyt_P450_B"/>
</dbReference>
<dbReference type="Proteomes" id="UP000198844">
    <property type="component" value="Unassembled WGS sequence"/>
</dbReference>
<dbReference type="InterPro" id="IPR036396">
    <property type="entry name" value="Cyt_P450_sf"/>
</dbReference>
<accession>A0A1I7DBB4</accession>
<dbReference type="PROSITE" id="PS00086">
    <property type="entry name" value="CYTOCHROME_P450"/>
    <property type="match status" value="1"/>
</dbReference>
<dbReference type="PRINTS" id="PR00359">
    <property type="entry name" value="BP450"/>
</dbReference>
<protein>
    <recommendedName>
        <fullName evidence="5">Cytochrome P450</fullName>
    </recommendedName>
</protein>
<evidence type="ECO:0000313" key="4">
    <source>
        <dbReference type="Proteomes" id="UP000198844"/>
    </source>
</evidence>
<comment type="similarity">
    <text evidence="1 2">Belongs to the cytochrome P450 family.</text>
</comment>
<keyword evidence="2" id="KW-0479">Metal-binding</keyword>
<sequence>MSDATNASNVKDGYDIFAGDYANDPDALWAAMRQGGCPVAHSDKWGGSWVVTRYDDVRDIAHDGARFSSRAVEVAGPIPEIGHELFLPPLTSSPDDHKAHRDLLAPFFTPAKIAELEPFVRDEARRLATAIAERGEGDAVGDFARPLALSVISHILKVPLDAQNRFVDWVVRLVRLGPLDQKVRSAVVQEKLAYLEKLLEERASAPGDDLISYLAHATLDGEPLSRKHKLGSLFLLVLAGADTTWSAMGASLWHLASHPDDRAQLLAQPDMMRTTAVEELLRAYAPVSIARLTSEPVELHGRCIAAQERVILPLAAANRDPAVFDEPDTVKLDRKRNRHLTFSSGEHRCLGSNVARLELRVALEEWLRAMPNFHLTASDAVEWTAGQTRGPEQVLIAVDR</sequence>
<dbReference type="OrthoDB" id="4168525at2"/>
<evidence type="ECO:0000313" key="3">
    <source>
        <dbReference type="EMBL" id="SFU08904.1"/>
    </source>
</evidence>
<evidence type="ECO:0008006" key="5">
    <source>
        <dbReference type="Google" id="ProtNLM"/>
    </source>
</evidence>
<keyword evidence="2" id="KW-0503">Monooxygenase</keyword>
<gene>
    <name evidence="3" type="ORF">SAMN05192563_1009114</name>
</gene>
<dbReference type="PANTHER" id="PTHR46696:SF6">
    <property type="entry name" value="P450, PUTATIVE (EUROFUNG)-RELATED"/>
    <property type="match status" value="1"/>
</dbReference>
<dbReference type="InterPro" id="IPR017972">
    <property type="entry name" value="Cyt_P450_CS"/>
</dbReference>
<dbReference type="PANTHER" id="PTHR46696">
    <property type="entry name" value="P450, PUTATIVE (EUROFUNG)-RELATED"/>
    <property type="match status" value="1"/>
</dbReference>
<reference evidence="3 4" key="1">
    <citation type="submission" date="2016-10" db="EMBL/GenBank/DDBJ databases">
        <authorList>
            <person name="de Groot N.N."/>
        </authorList>
    </citation>
    <scope>NUCLEOTIDE SEQUENCE [LARGE SCALE GENOMIC DNA]</scope>
    <source>
        <strain evidence="3 4">LMG 27731</strain>
    </source>
</reference>
<dbReference type="AlphaFoldDB" id="A0A1I7DBB4"/>